<sequence>MNTTTATENTITIPTLILSPPQALKTDNTILTPEEPLPIPPPIFQNPKTTQISNDNHNLYSSEPDDLTTQELIDSIQSLSNAIKKLDEK</sequence>
<feature type="region of interest" description="Disordered" evidence="1">
    <location>
        <begin position="34"/>
        <end position="64"/>
    </location>
</feature>
<feature type="compositionally biased region" description="Pro residues" evidence="1">
    <location>
        <begin position="35"/>
        <end position="44"/>
    </location>
</feature>
<protein>
    <submittedName>
        <fullName evidence="2">Uncharacterized protein</fullName>
    </submittedName>
</protein>
<evidence type="ECO:0000256" key="1">
    <source>
        <dbReference type="SAM" id="MobiDB-lite"/>
    </source>
</evidence>
<name>A0ABR1JA42_9AGAR</name>
<keyword evidence="3" id="KW-1185">Reference proteome</keyword>
<evidence type="ECO:0000313" key="3">
    <source>
        <dbReference type="Proteomes" id="UP001498398"/>
    </source>
</evidence>
<feature type="compositionally biased region" description="Polar residues" evidence="1">
    <location>
        <begin position="46"/>
        <end position="62"/>
    </location>
</feature>
<gene>
    <name evidence="2" type="ORF">VKT23_012436</name>
</gene>
<proteinExistence type="predicted"/>
<dbReference type="Proteomes" id="UP001498398">
    <property type="component" value="Unassembled WGS sequence"/>
</dbReference>
<reference evidence="2 3" key="1">
    <citation type="submission" date="2024-01" db="EMBL/GenBank/DDBJ databases">
        <title>A draft genome for the cacao thread blight pathogen Marasmiellus scandens.</title>
        <authorList>
            <person name="Baruah I.K."/>
            <person name="Leung J."/>
            <person name="Bukari Y."/>
            <person name="Amoako-Attah I."/>
            <person name="Meinhardt L.W."/>
            <person name="Bailey B.A."/>
            <person name="Cohen S.P."/>
        </authorList>
    </citation>
    <scope>NUCLEOTIDE SEQUENCE [LARGE SCALE GENOMIC DNA]</scope>
    <source>
        <strain evidence="2 3">GH-19</strain>
    </source>
</reference>
<dbReference type="EMBL" id="JBANRG010000030">
    <property type="protein sequence ID" value="KAK7451757.1"/>
    <property type="molecule type" value="Genomic_DNA"/>
</dbReference>
<accession>A0ABR1JA42</accession>
<organism evidence="2 3">
    <name type="scientific">Marasmiellus scandens</name>
    <dbReference type="NCBI Taxonomy" id="2682957"/>
    <lineage>
        <taxon>Eukaryota</taxon>
        <taxon>Fungi</taxon>
        <taxon>Dikarya</taxon>
        <taxon>Basidiomycota</taxon>
        <taxon>Agaricomycotina</taxon>
        <taxon>Agaricomycetes</taxon>
        <taxon>Agaricomycetidae</taxon>
        <taxon>Agaricales</taxon>
        <taxon>Marasmiineae</taxon>
        <taxon>Omphalotaceae</taxon>
        <taxon>Marasmiellus</taxon>
    </lineage>
</organism>
<comment type="caution">
    <text evidence="2">The sequence shown here is derived from an EMBL/GenBank/DDBJ whole genome shotgun (WGS) entry which is preliminary data.</text>
</comment>
<evidence type="ECO:0000313" key="2">
    <source>
        <dbReference type="EMBL" id="KAK7451757.1"/>
    </source>
</evidence>